<organism evidence="2">
    <name type="scientific">marine sediment metagenome</name>
    <dbReference type="NCBI Taxonomy" id="412755"/>
    <lineage>
        <taxon>unclassified sequences</taxon>
        <taxon>metagenomes</taxon>
        <taxon>ecological metagenomes</taxon>
    </lineage>
</organism>
<keyword evidence="1" id="KW-0472">Membrane</keyword>
<keyword evidence="1" id="KW-0812">Transmembrane</keyword>
<feature type="transmembrane region" description="Helical" evidence="1">
    <location>
        <begin position="21"/>
        <end position="39"/>
    </location>
</feature>
<protein>
    <submittedName>
        <fullName evidence="2">Uncharacterized protein</fullName>
    </submittedName>
</protein>
<feature type="non-terminal residue" evidence="2">
    <location>
        <position position="1"/>
    </location>
</feature>
<reference evidence="2" key="1">
    <citation type="journal article" date="2014" name="Front. Microbiol.">
        <title>High frequency of phylogenetically diverse reductive dehalogenase-homologous genes in deep subseafloor sedimentary metagenomes.</title>
        <authorList>
            <person name="Kawai M."/>
            <person name="Futagami T."/>
            <person name="Toyoda A."/>
            <person name="Takaki Y."/>
            <person name="Nishi S."/>
            <person name="Hori S."/>
            <person name="Arai W."/>
            <person name="Tsubouchi T."/>
            <person name="Morono Y."/>
            <person name="Uchiyama I."/>
            <person name="Ito T."/>
            <person name="Fujiyama A."/>
            <person name="Inagaki F."/>
            <person name="Takami H."/>
        </authorList>
    </citation>
    <scope>NUCLEOTIDE SEQUENCE</scope>
    <source>
        <strain evidence="2">Expedition CK06-06</strain>
    </source>
</reference>
<evidence type="ECO:0000256" key="1">
    <source>
        <dbReference type="SAM" id="Phobius"/>
    </source>
</evidence>
<comment type="caution">
    <text evidence="2">The sequence shown here is derived from an EMBL/GenBank/DDBJ whole genome shotgun (WGS) entry which is preliminary data.</text>
</comment>
<keyword evidence="1" id="KW-1133">Transmembrane helix</keyword>
<name>X1EUZ7_9ZZZZ</name>
<proteinExistence type="predicted"/>
<sequence length="40" mass="4850">QIVFFALRNRSTLEREKHRRIRIKHCCVELVIVFSAFFVS</sequence>
<dbReference type="AlphaFoldDB" id="X1EUZ7"/>
<dbReference type="EMBL" id="BART01042160">
    <property type="protein sequence ID" value="GAH20969.1"/>
    <property type="molecule type" value="Genomic_DNA"/>
</dbReference>
<evidence type="ECO:0000313" key="2">
    <source>
        <dbReference type="EMBL" id="GAH20969.1"/>
    </source>
</evidence>
<gene>
    <name evidence="2" type="ORF">S01H4_67235</name>
</gene>
<accession>X1EUZ7</accession>
<feature type="non-terminal residue" evidence="2">
    <location>
        <position position="40"/>
    </location>
</feature>